<protein>
    <submittedName>
        <fullName evidence="4">SAM-dependent methyltransferase</fullName>
    </submittedName>
</protein>
<evidence type="ECO:0000256" key="2">
    <source>
        <dbReference type="ARBA" id="ARBA00033753"/>
    </source>
</evidence>
<reference evidence="5" key="1">
    <citation type="journal article" date="2019" name="Int. J. Syst. Evol. Microbiol.">
        <title>The Global Catalogue of Microorganisms (GCM) 10K type strain sequencing project: providing services to taxonomists for standard genome sequencing and annotation.</title>
        <authorList>
            <consortium name="The Broad Institute Genomics Platform"/>
            <consortium name="The Broad Institute Genome Sequencing Center for Infectious Disease"/>
            <person name="Wu L."/>
            <person name="Ma J."/>
        </authorList>
    </citation>
    <scope>NUCLEOTIDE SEQUENCE [LARGE SCALE GENOMIC DNA]</scope>
    <source>
        <strain evidence="5">CGMCC 1.12376</strain>
    </source>
</reference>
<evidence type="ECO:0000313" key="4">
    <source>
        <dbReference type="EMBL" id="MFD1609562.1"/>
    </source>
</evidence>
<dbReference type="Pfam" id="PF01980">
    <property type="entry name" value="TrmO_N"/>
    <property type="match status" value="1"/>
</dbReference>
<keyword evidence="5" id="KW-1185">Reference proteome</keyword>
<dbReference type="GO" id="GO:0032259">
    <property type="term" value="P:methylation"/>
    <property type="evidence" value="ECO:0007669"/>
    <property type="project" value="UniProtKB-KW"/>
</dbReference>
<evidence type="ECO:0000313" key="5">
    <source>
        <dbReference type="Proteomes" id="UP001597221"/>
    </source>
</evidence>
<keyword evidence="4" id="KW-0489">Methyltransferase</keyword>
<dbReference type="InterPro" id="IPR040372">
    <property type="entry name" value="YaeB-like"/>
</dbReference>
<dbReference type="GO" id="GO:0008168">
    <property type="term" value="F:methyltransferase activity"/>
    <property type="evidence" value="ECO:0007669"/>
    <property type="project" value="UniProtKB-KW"/>
</dbReference>
<dbReference type="Gene3D" id="2.40.30.70">
    <property type="entry name" value="YaeB-like"/>
    <property type="match status" value="1"/>
</dbReference>
<gene>
    <name evidence="4" type="ORF">ACFSBH_18240</name>
</gene>
<dbReference type="InterPro" id="IPR036413">
    <property type="entry name" value="YaeB-like_sf"/>
</dbReference>
<proteinExistence type="inferred from homology"/>
<feature type="domain" description="TsaA-like" evidence="3">
    <location>
        <begin position="4"/>
        <end position="136"/>
    </location>
</feature>
<dbReference type="InterPro" id="IPR023370">
    <property type="entry name" value="TrmO-like_N"/>
</dbReference>
<comment type="caution">
    <text evidence="4">The sequence shown here is derived from an EMBL/GenBank/DDBJ whole genome shotgun (WGS) entry which is preliminary data.</text>
</comment>
<organism evidence="4 5">
    <name type="scientific">Oceanobacillus luteolus</name>
    <dbReference type="NCBI Taxonomy" id="1274358"/>
    <lineage>
        <taxon>Bacteria</taxon>
        <taxon>Bacillati</taxon>
        <taxon>Bacillota</taxon>
        <taxon>Bacilli</taxon>
        <taxon>Bacillales</taxon>
        <taxon>Bacillaceae</taxon>
        <taxon>Oceanobacillus</taxon>
    </lineage>
</organism>
<dbReference type="Proteomes" id="UP001597221">
    <property type="component" value="Unassembled WGS sequence"/>
</dbReference>
<dbReference type="CDD" id="cd09281">
    <property type="entry name" value="UPF0066"/>
    <property type="match status" value="1"/>
</dbReference>
<keyword evidence="4" id="KW-0808">Transferase</keyword>
<evidence type="ECO:0000259" key="3">
    <source>
        <dbReference type="PROSITE" id="PS51668"/>
    </source>
</evidence>
<dbReference type="EMBL" id="JBHUDE010000159">
    <property type="protein sequence ID" value="MFD1609562.1"/>
    <property type="molecule type" value="Genomic_DNA"/>
</dbReference>
<name>A0ABW4HWM6_9BACI</name>
<sequence length="155" mass="17731">MYTIEPIADVTNQRTSITDDYWGSVLSTIVLREDIPASSLKGIEAFSHLEIIFLFDKVPDSKIEYGARHPRNRKDYPEVGIFAQRGKNRPNKLGVTMVELMELKDRAIIVRGLDAIDGTPVIDIKPVMKEFLPRGEIRQPHWSSSLMEQYWEGKS</sequence>
<dbReference type="PANTHER" id="PTHR12818:SF0">
    <property type="entry name" value="TRNA (ADENINE(37)-N6)-METHYLTRANSFERASE"/>
    <property type="match status" value="1"/>
</dbReference>
<accession>A0ABW4HWM6</accession>
<comment type="similarity">
    <text evidence="2">Belongs to the tRNA methyltransferase O family.</text>
</comment>
<dbReference type="PANTHER" id="PTHR12818">
    <property type="entry name" value="TRNA (ADENINE(37)-N6)-METHYLTRANSFERASE"/>
    <property type="match status" value="1"/>
</dbReference>
<dbReference type="PROSITE" id="PS51668">
    <property type="entry name" value="TSAA_2"/>
    <property type="match status" value="1"/>
</dbReference>
<evidence type="ECO:0000256" key="1">
    <source>
        <dbReference type="ARBA" id="ARBA00022691"/>
    </source>
</evidence>
<keyword evidence="1" id="KW-0949">S-adenosyl-L-methionine</keyword>
<dbReference type="SUPFAM" id="SSF118196">
    <property type="entry name" value="YaeB-like"/>
    <property type="match status" value="1"/>
</dbReference>
<dbReference type="InterPro" id="IPR036414">
    <property type="entry name" value="YaeB_N_sf"/>
</dbReference>
<dbReference type="RefSeq" id="WP_251518054.1">
    <property type="nucleotide sequence ID" value="NZ_JAMBON010000130.1"/>
</dbReference>